<evidence type="ECO:0000313" key="3">
    <source>
        <dbReference type="Proteomes" id="UP000333828"/>
    </source>
</evidence>
<proteinExistence type="predicted"/>
<keyword evidence="3" id="KW-1185">Reference proteome</keyword>
<evidence type="ECO:0000313" key="2">
    <source>
        <dbReference type="EMBL" id="VVE48064.1"/>
    </source>
</evidence>
<sequence>MMIDELITQIGSVIGLPALKLDERGLACIRIQDAPDMNLEYDEPARCLHIYSIIGSLPDDAPAQTLASLLSANAFGARTGGAIIGIDDLNGDVVLATRIESSQLPPTTLLGILERFVHNAEQWVKRMAEGSYDRDDDPSASNMPPPMVGGSQWA</sequence>
<evidence type="ECO:0000256" key="1">
    <source>
        <dbReference type="SAM" id="MobiDB-lite"/>
    </source>
</evidence>
<dbReference type="EMBL" id="CABPSI010000005">
    <property type="protein sequence ID" value="VVE48064.1"/>
    <property type="molecule type" value="Genomic_DNA"/>
</dbReference>
<gene>
    <name evidence="2" type="ORF">PIN31115_04501</name>
</gene>
<accession>A0A5E4YH71</accession>
<evidence type="ECO:0008006" key="4">
    <source>
        <dbReference type="Google" id="ProtNLM"/>
    </source>
</evidence>
<name>A0A5E4YH71_9BURK</name>
<dbReference type="RefSeq" id="WP_150685975.1">
    <property type="nucleotide sequence ID" value="NZ_CABPSI010000005.1"/>
</dbReference>
<feature type="region of interest" description="Disordered" evidence="1">
    <location>
        <begin position="130"/>
        <end position="154"/>
    </location>
</feature>
<dbReference type="CDD" id="cd16364">
    <property type="entry name" value="T3SC_I-like"/>
    <property type="match status" value="1"/>
</dbReference>
<dbReference type="Gene3D" id="3.30.1460.10">
    <property type="match status" value="1"/>
</dbReference>
<reference evidence="2 3" key="1">
    <citation type="submission" date="2019-08" db="EMBL/GenBank/DDBJ databases">
        <authorList>
            <person name="Peeters C."/>
        </authorList>
    </citation>
    <scope>NUCLEOTIDE SEQUENCE [LARGE SCALE GENOMIC DNA]</scope>
    <source>
        <strain evidence="2 3">LMG 31115</strain>
    </source>
</reference>
<dbReference type="Proteomes" id="UP000333828">
    <property type="component" value="Unassembled WGS sequence"/>
</dbReference>
<dbReference type="AlphaFoldDB" id="A0A5E4YH71"/>
<dbReference type="GO" id="GO:0030254">
    <property type="term" value="P:protein secretion by the type III secretion system"/>
    <property type="evidence" value="ECO:0007669"/>
    <property type="project" value="InterPro"/>
</dbReference>
<organism evidence="2 3">
    <name type="scientific">Pandoraea iniqua</name>
    <dbReference type="NCBI Taxonomy" id="2508288"/>
    <lineage>
        <taxon>Bacteria</taxon>
        <taxon>Pseudomonadati</taxon>
        <taxon>Pseudomonadota</taxon>
        <taxon>Betaproteobacteria</taxon>
        <taxon>Burkholderiales</taxon>
        <taxon>Burkholderiaceae</taxon>
        <taxon>Pandoraea</taxon>
    </lineage>
</organism>
<dbReference type="InterPro" id="IPR010261">
    <property type="entry name" value="Tir_chaperone"/>
</dbReference>
<dbReference type="SUPFAM" id="SSF69635">
    <property type="entry name" value="Type III secretory system chaperone-like"/>
    <property type="match status" value="1"/>
</dbReference>
<dbReference type="Pfam" id="PF05932">
    <property type="entry name" value="CesT"/>
    <property type="match status" value="1"/>
</dbReference>
<protein>
    <recommendedName>
        <fullName evidence="4">Tir chaperone family protein</fullName>
    </recommendedName>
</protein>